<proteinExistence type="predicted"/>
<name>A0A089LH01_PAEBO</name>
<evidence type="ECO:0000313" key="2">
    <source>
        <dbReference type="EMBL" id="AIQ60811.1"/>
    </source>
</evidence>
<dbReference type="Gene3D" id="3.90.1200.10">
    <property type="match status" value="1"/>
</dbReference>
<dbReference type="InterPro" id="IPR011009">
    <property type="entry name" value="Kinase-like_dom_sf"/>
</dbReference>
<dbReference type="GO" id="GO:0016740">
    <property type="term" value="F:transferase activity"/>
    <property type="evidence" value="ECO:0007669"/>
    <property type="project" value="UniProtKB-KW"/>
</dbReference>
<dbReference type="Proteomes" id="UP000029518">
    <property type="component" value="Chromosome"/>
</dbReference>
<gene>
    <name evidence="2" type="ORF">PBOR_30675</name>
</gene>
<dbReference type="InterPro" id="IPR051678">
    <property type="entry name" value="AGP_Transferase"/>
</dbReference>
<reference evidence="2" key="1">
    <citation type="submission" date="2014-08" db="EMBL/GenBank/DDBJ databases">
        <title>Comparative genomics of the Paenibacillus odorifer group.</title>
        <authorList>
            <person name="den Bakker H.C."/>
            <person name="Tsai Y.-C.Y.-C."/>
            <person name="Martin N."/>
            <person name="Korlach J."/>
            <person name="Wiedmann M."/>
        </authorList>
    </citation>
    <scope>NUCLEOTIDE SEQUENCE [LARGE SCALE GENOMIC DNA]</scope>
    <source>
        <strain evidence="2">DSM 13188</strain>
    </source>
</reference>
<evidence type="ECO:0000313" key="3">
    <source>
        <dbReference type="Proteomes" id="UP000029518"/>
    </source>
</evidence>
<dbReference type="Gene3D" id="3.30.200.20">
    <property type="entry name" value="Phosphorylase Kinase, domain 1"/>
    <property type="match status" value="1"/>
</dbReference>
<accession>A0A089LH01</accession>
<dbReference type="SUPFAM" id="SSF56112">
    <property type="entry name" value="Protein kinase-like (PK-like)"/>
    <property type="match status" value="1"/>
</dbReference>
<organism evidence="2 3">
    <name type="scientific">Paenibacillus borealis</name>
    <dbReference type="NCBI Taxonomy" id="160799"/>
    <lineage>
        <taxon>Bacteria</taxon>
        <taxon>Bacillati</taxon>
        <taxon>Bacillota</taxon>
        <taxon>Bacilli</taxon>
        <taxon>Bacillales</taxon>
        <taxon>Paenibacillaceae</taxon>
        <taxon>Paenibacillus</taxon>
    </lineage>
</organism>
<dbReference type="PANTHER" id="PTHR21310:SF42">
    <property type="entry name" value="BIFUNCTIONAL AAC_APH"/>
    <property type="match status" value="1"/>
</dbReference>
<protein>
    <submittedName>
        <fullName evidence="2">Aminoglycoside phosphotransferase</fullName>
    </submittedName>
</protein>
<dbReference type="AlphaFoldDB" id="A0A089LH01"/>
<dbReference type="HOGENOM" id="CLU_074977_0_0_9"/>
<keyword evidence="3" id="KW-1185">Reference proteome</keyword>
<dbReference type="OrthoDB" id="3806873at2"/>
<dbReference type="Pfam" id="PF01636">
    <property type="entry name" value="APH"/>
    <property type="match status" value="1"/>
</dbReference>
<dbReference type="EMBL" id="CP009285">
    <property type="protein sequence ID" value="AIQ60811.1"/>
    <property type="molecule type" value="Genomic_DNA"/>
</dbReference>
<dbReference type="RefSeq" id="WP_042217416.1">
    <property type="nucleotide sequence ID" value="NZ_CP009285.1"/>
</dbReference>
<feature type="domain" description="Aminoglycoside phosphotransferase" evidence="1">
    <location>
        <begin position="34"/>
        <end position="261"/>
    </location>
</feature>
<dbReference type="PANTHER" id="PTHR21310">
    <property type="entry name" value="AMINOGLYCOSIDE PHOSPHOTRANSFERASE-RELATED-RELATED"/>
    <property type="match status" value="1"/>
</dbReference>
<sequence>MGGTNVWDAEWEVNEEQARTLIGRQFPQLSSKQVKRLGWGWDNTVFLIGDEYVFRFPRRTFAVGAIRMEGKLLPKLEAYLTIPYPKPLFYGEASDEYPAPFLGYAHVPGDFPIGLTEERRALSAETLAKFLRRLHEFPVQAALKCGVQQDHRNLTDIASRKVKLMGFLSKVVEHLSPEESGVIGAYISSLQKDRVEAVNALLHGDLHFKNMLVNENGIVSGIIDWGDLSVGHPACDLSVAYSFLPPYARGVFFETYGGADEETKLLARLIAVYIPMLILMQAVDDGNEAIAAEAKSNIIRALSD</sequence>
<dbReference type="KEGG" id="pbd:PBOR_30675"/>
<dbReference type="InterPro" id="IPR002575">
    <property type="entry name" value="Aminoglycoside_PTrfase"/>
</dbReference>
<evidence type="ECO:0000259" key="1">
    <source>
        <dbReference type="Pfam" id="PF01636"/>
    </source>
</evidence>